<dbReference type="Proteomes" id="UP000249363">
    <property type="component" value="Unassembled WGS sequence"/>
</dbReference>
<accession>A0A364L0V3</accession>
<organism evidence="1 2">
    <name type="scientific">Talaromyces amestolkiae</name>
    <dbReference type="NCBI Taxonomy" id="1196081"/>
    <lineage>
        <taxon>Eukaryota</taxon>
        <taxon>Fungi</taxon>
        <taxon>Dikarya</taxon>
        <taxon>Ascomycota</taxon>
        <taxon>Pezizomycotina</taxon>
        <taxon>Eurotiomycetes</taxon>
        <taxon>Eurotiomycetidae</taxon>
        <taxon>Eurotiales</taxon>
        <taxon>Trichocomaceae</taxon>
        <taxon>Talaromyces</taxon>
        <taxon>Talaromyces sect. Talaromyces</taxon>
    </lineage>
</organism>
<keyword evidence="2" id="KW-1185">Reference proteome</keyword>
<proteinExistence type="predicted"/>
<comment type="caution">
    <text evidence="1">The sequence shown here is derived from an EMBL/GenBank/DDBJ whole genome shotgun (WGS) entry which is preliminary data.</text>
</comment>
<reference evidence="1 2" key="1">
    <citation type="journal article" date="2017" name="Biotechnol. Biofuels">
        <title>Differential beta-glucosidase expression as a function of carbon source availability in Talaromyces amestolkiae: a genomic and proteomic approach.</title>
        <authorList>
            <person name="de Eugenio L.I."/>
            <person name="Mendez-Liter J.A."/>
            <person name="Nieto-Dominguez M."/>
            <person name="Alonso L."/>
            <person name="Gil-Munoz J."/>
            <person name="Barriuso J."/>
            <person name="Prieto A."/>
            <person name="Martinez M.J."/>
        </authorList>
    </citation>
    <scope>NUCLEOTIDE SEQUENCE [LARGE SCALE GENOMIC DNA]</scope>
    <source>
        <strain evidence="1 2">CIB</strain>
    </source>
</reference>
<evidence type="ECO:0008006" key="3">
    <source>
        <dbReference type="Google" id="ProtNLM"/>
    </source>
</evidence>
<evidence type="ECO:0000313" key="1">
    <source>
        <dbReference type="EMBL" id="RAO69447.1"/>
    </source>
</evidence>
<evidence type="ECO:0000313" key="2">
    <source>
        <dbReference type="Proteomes" id="UP000249363"/>
    </source>
</evidence>
<dbReference type="RefSeq" id="XP_040733963.1">
    <property type="nucleotide sequence ID" value="XM_040877937.1"/>
</dbReference>
<gene>
    <name evidence="1" type="ORF">BHQ10_005459</name>
</gene>
<dbReference type="AlphaFoldDB" id="A0A364L0V3"/>
<dbReference type="InterPro" id="IPR021986">
    <property type="entry name" value="Spherulin4"/>
</dbReference>
<dbReference type="OrthoDB" id="5342184at2759"/>
<protein>
    <recommendedName>
        <fullName evidence="3">Cell surface spherulin 4-like protein</fullName>
    </recommendedName>
</protein>
<dbReference type="Pfam" id="PF12138">
    <property type="entry name" value="Spherulin4"/>
    <property type="match status" value="1"/>
</dbReference>
<name>A0A364L0V3_TALAM</name>
<dbReference type="PANTHER" id="PTHR35040:SF9">
    <property type="entry name" value="4-LIKE CELL SURFACE PROTEIN, PUTATIVE (AFU_ORTHOLOGUE AFUA_4G14080)-RELATED"/>
    <property type="match status" value="1"/>
</dbReference>
<sequence>MKTSILYAACLASLGAATDILLPLYIYPVTGAWDAIYNAAAAYPDVTFRLIVDPDSGPGAGPVTAWTEYPDSTYIAALAKFKSYPNVQTIGYVHTTYATQDISVVETNVSTYAGWKDYTASNIAVDGIFFDEAPYADNSTYTEYMSSVASYARGLGLDYIVFNPGTLTTATAYYDAADLIVNAELYYSSYSESGTVDPIPSQYRSQSAIILHDTPSSADISSVVSTMVSADIGAFYATEDCCYNAITTSLLDSISSSLESA</sequence>
<dbReference type="PANTHER" id="PTHR35040">
    <property type="match status" value="1"/>
</dbReference>
<dbReference type="GeneID" id="63794675"/>
<dbReference type="EMBL" id="MIKG01000009">
    <property type="protein sequence ID" value="RAO69447.1"/>
    <property type="molecule type" value="Genomic_DNA"/>
</dbReference>